<dbReference type="InterPro" id="IPR050322">
    <property type="entry name" value="Fe-S_cluster_asmbl/transfer"/>
</dbReference>
<evidence type="ECO:0000259" key="2">
    <source>
        <dbReference type="Pfam" id="PF01521"/>
    </source>
</evidence>
<dbReference type="AlphaFoldDB" id="A0A7C9UXI5"/>
<dbReference type="GO" id="GO:0016226">
    <property type="term" value="P:iron-sulfur cluster assembly"/>
    <property type="evidence" value="ECO:0007669"/>
    <property type="project" value="InterPro"/>
</dbReference>
<gene>
    <name evidence="3" type="ORF">G4223_03250</name>
</gene>
<evidence type="ECO:0000256" key="1">
    <source>
        <dbReference type="ARBA" id="ARBA00006718"/>
    </source>
</evidence>
<dbReference type="NCBIfam" id="TIGR00049">
    <property type="entry name" value="iron-sulfur cluster assembly accessory protein"/>
    <property type="match status" value="1"/>
</dbReference>
<comment type="similarity">
    <text evidence="1">Belongs to the HesB/IscA family.</text>
</comment>
<dbReference type="SUPFAM" id="SSF89360">
    <property type="entry name" value="HesB-like domain"/>
    <property type="match status" value="1"/>
</dbReference>
<comment type="caution">
    <text evidence="3">The sequence shown here is derived from an EMBL/GenBank/DDBJ whole genome shotgun (WGS) entry which is preliminary data.</text>
</comment>
<dbReference type="Gene3D" id="2.60.300.12">
    <property type="entry name" value="HesB-like domain"/>
    <property type="match status" value="1"/>
</dbReference>
<sequence>MLTVTDRAVAAVKSVREDDTQGLRISVASGGCSGLKYSLVLENDAEHGDEIMEFDGIKVYVDPSSVMWLTGTVVDFVNAGPDSGFIFENPNAGGKCSCSGGSC</sequence>
<protein>
    <submittedName>
        <fullName evidence="3">Iron-sulfur cluster assembly accessory protein</fullName>
    </submittedName>
</protein>
<evidence type="ECO:0000313" key="3">
    <source>
        <dbReference type="EMBL" id="NFV79131.1"/>
    </source>
</evidence>
<dbReference type="EMBL" id="JAAIYP010000011">
    <property type="protein sequence ID" value="NFV79131.1"/>
    <property type="molecule type" value="Genomic_DNA"/>
</dbReference>
<dbReference type="GO" id="GO:0005737">
    <property type="term" value="C:cytoplasm"/>
    <property type="evidence" value="ECO:0007669"/>
    <property type="project" value="TreeGrafter"/>
</dbReference>
<feature type="domain" description="Core" evidence="2">
    <location>
        <begin position="2"/>
        <end position="99"/>
    </location>
</feature>
<accession>A0A7C9UXI5</accession>
<dbReference type="PANTHER" id="PTHR10072">
    <property type="entry name" value="IRON-SULFUR CLUSTER ASSEMBLY PROTEIN"/>
    <property type="match status" value="1"/>
</dbReference>
<keyword evidence="4" id="KW-1185">Reference proteome</keyword>
<reference evidence="3 4" key="1">
    <citation type="submission" date="2020-02" db="EMBL/GenBank/DDBJ databases">
        <authorList>
            <person name="Dziuba M."/>
            <person name="Kuznetsov B."/>
            <person name="Mardanov A."/>
            <person name="Ravin N."/>
            <person name="Grouzdev D."/>
        </authorList>
    </citation>
    <scope>NUCLEOTIDE SEQUENCE [LARGE SCALE GENOMIC DNA]</scope>
    <source>
        <strain evidence="3 4">SpK</strain>
    </source>
</reference>
<dbReference type="RefSeq" id="WP_163674950.1">
    <property type="nucleotide sequence ID" value="NZ_JAAIYP010000011.1"/>
</dbReference>
<proteinExistence type="inferred from homology"/>
<dbReference type="InterPro" id="IPR016092">
    <property type="entry name" value="ATAP"/>
</dbReference>
<dbReference type="Pfam" id="PF01521">
    <property type="entry name" value="Fe-S_biosyn"/>
    <property type="match status" value="1"/>
</dbReference>
<dbReference type="Proteomes" id="UP000480684">
    <property type="component" value="Unassembled WGS sequence"/>
</dbReference>
<dbReference type="GO" id="GO:0051537">
    <property type="term" value="F:2 iron, 2 sulfur cluster binding"/>
    <property type="evidence" value="ECO:0007669"/>
    <property type="project" value="TreeGrafter"/>
</dbReference>
<dbReference type="PANTHER" id="PTHR10072:SF41">
    <property type="entry name" value="IRON-SULFUR CLUSTER ASSEMBLY 1 HOMOLOG, MITOCHONDRIAL"/>
    <property type="match status" value="1"/>
</dbReference>
<name>A0A7C9UXI5_9PROT</name>
<dbReference type="InterPro" id="IPR035903">
    <property type="entry name" value="HesB-like_dom_sf"/>
</dbReference>
<organism evidence="3 4">
    <name type="scientific">Magnetospirillum aberrantis SpK</name>
    <dbReference type="NCBI Taxonomy" id="908842"/>
    <lineage>
        <taxon>Bacteria</taxon>
        <taxon>Pseudomonadati</taxon>
        <taxon>Pseudomonadota</taxon>
        <taxon>Alphaproteobacteria</taxon>
        <taxon>Rhodospirillales</taxon>
        <taxon>Rhodospirillaceae</taxon>
        <taxon>Magnetospirillum</taxon>
    </lineage>
</organism>
<evidence type="ECO:0000313" key="4">
    <source>
        <dbReference type="Proteomes" id="UP000480684"/>
    </source>
</evidence>
<dbReference type="InterPro" id="IPR000361">
    <property type="entry name" value="ATAP_core_dom"/>
</dbReference>